<evidence type="ECO:0000256" key="2">
    <source>
        <dbReference type="ARBA" id="ARBA00018672"/>
    </source>
</evidence>
<dbReference type="InterPro" id="IPR018060">
    <property type="entry name" value="HTH_AraC"/>
</dbReference>
<protein>
    <recommendedName>
        <fullName evidence="2">Stage 0 sporulation protein A homolog</fullName>
    </recommendedName>
</protein>
<dbReference type="PANTHER" id="PTHR42713">
    <property type="entry name" value="HISTIDINE KINASE-RELATED"/>
    <property type="match status" value="1"/>
</dbReference>
<dbReference type="GO" id="GO:0043565">
    <property type="term" value="F:sequence-specific DNA binding"/>
    <property type="evidence" value="ECO:0007669"/>
    <property type="project" value="InterPro"/>
</dbReference>
<dbReference type="Proteomes" id="UP000248057">
    <property type="component" value="Unassembled WGS sequence"/>
</dbReference>
<dbReference type="GO" id="GO:0005737">
    <property type="term" value="C:cytoplasm"/>
    <property type="evidence" value="ECO:0007669"/>
    <property type="project" value="UniProtKB-SubCell"/>
</dbReference>
<evidence type="ECO:0000256" key="3">
    <source>
        <dbReference type="ARBA" id="ARBA00022490"/>
    </source>
</evidence>
<dbReference type="PANTHER" id="PTHR42713:SF3">
    <property type="entry name" value="TRANSCRIPTIONAL REGULATORY PROTEIN HPTR"/>
    <property type="match status" value="1"/>
</dbReference>
<evidence type="ECO:0000256" key="4">
    <source>
        <dbReference type="ARBA" id="ARBA00022553"/>
    </source>
</evidence>
<evidence type="ECO:0000256" key="9">
    <source>
        <dbReference type="ARBA" id="ARBA00024867"/>
    </source>
</evidence>
<dbReference type="InterPro" id="IPR009057">
    <property type="entry name" value="Homeodomain-like_sf"/>
</dbReference>
<dbReference type="GO" id="GO:0003700">
    <property type="term" value="F:DNA-binding transcription factor activity"/>
    <property type="evidence" value="ECO:0007669"/>
    <property type="project" value="InterPro"/>
</dbReference>
<dbReference type="EMBL" id="QJKD01000003">
    <property type="protein sequence ID" value="PXX55374.1"/>
    <property type="molecule type" value="Genomic_DNA"/>
</dbReference>
<keyword evidence="3" id="KW-0963">Cytoplasm</keyword>
<sequence>MTKVLLVDDERYMIEMLKEIIDWEFYGFSIVGTAENARDGMNLFYREQPDIIITDICMDQISGIEFITRIRLINASVKIMILSAYDKFEYAQKAVKLDVDGYLLKPVSRDELLSSLLELQKKLESGSQYQEQIRDLKYSLDSLQRKYVEEQLIRIYEHGGETARKELEEDSYWAVVSIQAVVRNEIVFLEQDMKTYDDLEVFLLFVGDGLFALFLCGDLENRKTVKKALEQIRQKYCERDRTLLCGVSTVEEAGSLSEACRASKGFLNLLFYTEEGAYLSHGIMRECRDTARGMEINQEQILLWLAAQETERLKEMFRGWLDSCAKNNADCSEVIHIFLQCISTMKTYVQGSPKEKLLETIIEEQKQIIRSSQLAALFERCLSELDEEELHRNKAALLIANAQNLIRNNCFDESFSIEVLADSLNISKSYLSRLYKDETGESVWNYVIRVRIARAKELLIHTDNTNYGIAKAIGYSSEYHFSRAFSKIVGVSPSAYKKLYMDIQ</sequence>
<keyword evidence="8" id="KW-0804">Transcription</keyword>
<dbReference type="GeneID" id="86060934"/>
<dbReference type="SUPFAM" id="SSF46689">
    <property type="entry name" value="Homeodomain-like"/>
    <property type="match status" value="1"/>
</dbReference>
<proteinExistence type="predicted"/>
<comment type="subcellular location">
    <subcellularLocation>
        <location evidence="1">Cytoplasm</location>
    </subcellularLocation>
</comment>
<evidence type="ECO:0000313" key="14">
    <source>
        <dbReference type="Proteomes" id="UP000248057"/>
    </source>
</evidence>
<keyword evidence="7" id="KW-0238">DNA-binding</keyword>
<keyword evidence="4 10" id="KW-0597">Phosphoprotein</keyword>
<dbReference type="PROSITE" id="PS50110">
    <property type="entry name" value="RESPONSE_REGULATORY"/>
    <property type="match status" value="1"/>
</dbReference>
<accession>A0A2V3Y8W5</accession>
<evidence type="ECO:0000259" key="11">
    <source>
        <dbReference type="PROSITE" id="PS01124"/>
    </source>
</evidence>
<comment type="function">
    <text evidence="9">May play the central regulatory role in sporulation. It may be an element of the effector pathway responsible for the activation of sporulation genes in response to nutritional stress. Spo0A may act in concert with spo0H (a sigma factor) to control the expression of some genes that are critical to the sporulation process.</text>
</comment>
<dbReference type="Pfam" id="PF12833">
    <property type="entry name" value="HTH_18"/>
    <property type="match status" value="1"/>
</dbReference>
<dbReference type="RefSeq" id="WP_110322441.1">
    <property type="nucleotide sequence ID" value="NZ_QJKD01000003.1"/>
</dbReference>
<gene>
    <name evidence="13" type="ORF">DFR60_103432</name>
</gene>
<evidence type="ECO:0000256" key="6">
    <source>
        <dbReference type="ARBA" id="ARBA00023015"/>
    </source>
</evidence>
<feature type="domain" description="Response regulatory" evidence="12">
    <location>
        <begin position="3"/>
        <end position="120"/>
    </location>
</feature>
<feature type="modified residue" description="4-aspartylphosphate" evidence="10">
    <location>
        <position position="55"/>
    </location>
</feature>
<dbReference type="GO" id="GO:0000160">
    <property type="term" value="P:phosphorelay signal transduction system"/>
    <property type="evidence" value="ECO:0007669"/>
    <property type="project" value="UniProtKB-KW"/>
</dbReference>
<feature type="domain" description="HTH araC/xylS-type" evidence="11">
    <location>
        <begin position="400"/>
        <end position="499"/>
    </location>
</feature>
<dbReference type="AlphaFoldDB" id="A0A2V3Y8W5"/>
<dbReference type="SUPFAM" id="SSF52172">
    <property type="entry name" value="CheY-like"/>
    <property type="match status" value="1"/>
</dbReference>
<dbReference type="SMART" id="SM00342">
    <property type="entry name" value="HTH_ARAC"/>
    <property type="match status" value="1"/>
</dbReference>
<dbReference type="InterPro" id="IPR051552">
    <property type="entry name" value="HptR"/>
</dbReference>
<comment type="caution">
    <text evidence="13">The sequence shown here is derived from an EMBL/GenBank/DDBJ whole genome shotgun (WGS) entry which is preliminary data.</text>
</comment>
<evidence type="ECO:0000259" key="12">
    <source>
        <dbReference type="PROSITE" id="PS50110"/>
    </source>
</evidence>
<evidence type="ECO:0000256" key="7">
    <source>
        <dbReference type="ARBA" id="ARBA00023125"/>
    </source>
</evidence>
<keyword evidence="6" id="KW-0805">Transcription regulation</keyword>
<dbReference type="InterPro" id="IPR001789">
    <property type="entry name" value="Sig_transdc_resp-reg_receiver"/>
</dbReference>
<keyword evidence="14" id="KW-1185">Reference proteome</keyword>
<organism evidence="13 14">
    <name type="scientific">Hungatella effluvii</name>
    <dbReference type="NCBI Taxonomy" id="1096246"/>
    <lineage>
        <taxon>Bacteria</taxon>
        <taxon>Bacillati</taxon>
        <taxon>Bacillota</taxon>
        <taxon>Clostridia</taxon>
        <taxon>Lachnospirales</taxon>
        <taxon>Lachnospiraceae</taxon>
        <taxon>Hungatella</taxon>
    </lineage>
</organism>
<keyword evidence="5" id="KW-0902">Two-component regulatory system</keyword>
<dbReference type="PROSITE" id="PS01124">
    <property type="entry name" value="HTH_ARAC_FAMILY_2"/>
    <property type="match status" value="1"/>
</dbReference>
<reference evidence="13 14" key="1">
    <citation type="submission" date="2018-05" db="EMBL/GenBank/DDBJ databases">
        <title>Genomic Encyclopedia of Type Strains, Phase IV (KMG-IV): sequencing the most valuable type-strain genomes for metagenomic binning, comparative biology and taxonomic classification.</title>
        <authorList>
            <person name="Goeker M."/>
        </authorList>
    </citation>
    <scope>NUCLEOTIDE SEQUENCE [LARGE SCALE GENOMIC DNA]</scope>
    <source>
        <strain evidence="13 14">DSM 24995</strain>
    </source>
</reference>
<evidence type="ECO:0000256" key="8">
    <source>
        <dbReference type="ARBA" id="ARBA00023163"/>
    </source>
</evidence>
<evidence type="ECO:0000313" key="13">
    <source>
        <dbReference type="EMBL" id="PXX55374.1"/>
    </source>
</evidence>
<dbReference type="SMART" id="SM00448">
    <property type="entry name" value="REC"/>
    <property type="match status" value="1"/>
</dbReference>
<dbReference type="Gene3D" id="1.10.10.60">
    <property type="entry name" value="Homeodomain-like"/>
    <property type="match status" value="2"/>
</dbReference>
<dbReference type="InterPro" id="IPR011006">
    <property type="entry name" value="CheY-like_superfamily"/>
</dbReference>
<dbReference type="Gene3D" id="3.40.50.2300">
    <property type="match status" value="1"/>
</dbReference>
<dbReference type="CDD" id="cd17536">
    <property type="entry name" value="REC_YesN-like"/>
    <property type="match status" value="1"/>
</dbReference>
<evidence type="ECO:0000256" key="1">
    <source>
        <dbReference type="ARBA" id="ARBA00004496"/>
    </source>
</evidence>
<name>A0A2V3Y8W5_9FIRM</name>
<evidence type="ECO:0000256" key="10">
    <source>
        <dbReference type="PROSITE-ProRule" id="PRU00169"/>
    </source>
</evidence>
<dbReference type="Pfam" id="PF00072">
    <property type="entry name" value="Response_reg"/>
    <property type="match status" value="1"/>
</dbReference>
<evidence type="ECO:0000256" key="5">
    <source>
        <dbReference type="ARBA" id="ARBA00023012"/>
    </source>
</evidence>